<name>A0A9N9I0S6_9GLOM</name>
<feature type="coiled-coil region" evidence="1">
    <location>
        <begin position="131"/>
        <end position="165"/>
    </location>
</feature>
<dbReference type="OrthoDB" id="2403152at2759"/>
<gene>
    <name evidence="3" type="ORF">RFULGI_LOCUS11161</name>
</gene>
<protein>
    <submittedName>
        <fullName evidence="3">7400_t:CDS:1</fullName>
    </submittedName>
</protein>
<keyword evidence="1" id="KW-0175">Coiled coil</keyword>
<evidence type="ECO:0000256" key="1">
    <source>
        <dbReference type="SAM" id="Coils"/>
    </source>
</evidence>
<reference evidence="3" key="1">
    <citation type="submission" date="2021-06" db="EMBL/GenBank/DDBJ databases">
        <authorList>
            <person name="Kallberg Y."/>
            <person name="Tangrot J."/>
            <person name="Rosling A."/>
        </authorList>
    </citation>
    <scope>NUCLEOTIDE SEQUENCE</scope>
    <source>
        <strain evidence="3">IN212</strain>
    </source>
</reference>
<evidence type="ECO:0000313" key="4">
    <source>
        <dbReference type="Proteomes" id="UP000789396"/>
    </source>
</evidence>
<dbReference type="AlphaFoldDB" id="A0A9N9I0S6"/>
<comment type="caution">
    <text evidence="3">The sequence shown here is derived from an EMBL/GenBank/DDBJ whole genome shotgun (WGS) entry which is preliminary data.</text>
</comment>
<dbReference type="EMBL" id="CAJVPZ010023606">
    <property type="protein sequence ID" value="CAG8716201.1"/>
    <property type="molecule type" value="Genomic_DNA"/>
</dbReference>
<organism evidence="3 4">
    <name type="scientific">Racocetra fulgida</name>
    <dbReference type="NCBI Taxonomy" id="60492"/>
    <lineage>
        <taxon>Eukaryota</taxon>
        <taxon>Fungi</taxon>
        <taxon>Fungi incertae sedis</taxon>
        <taxon>Mucoromycota</taxon>
        <taxon>Glomeromycotina</taxon>
        <taxon>Glomeromycetes</taxon>
        <taxon>Diversisporales</taxon>
        <taxon>Gigasporaceae</taxon>
        <taxon>Racocetra</taxon>
    </lineage>
</organism>
<feature type="compositionally biased region" description="Low complexity" evidence="2">
    <location>
        <begin position="300"/>
        <end position="309"/>
    </location>
</feature>
<feature type="compositionally biased region" description="Low complexity" evidence="2">
    <location>
        <begin position="275"/>
        <end position="288"/>
    </location>
</feature>
<accession>A0A9N9I0S6</accession>
<proteinExistence type="predicted"/>
<feature type="non-terminal residue" evidence="3">
    <location>
        <position position="1"/>
    </location>
</feature>
<feature type="region of interest" description="Disordered" evidence="2">
    <location>
        <begin position="197"/>
        <end position="309"/>
    </location>
</feature>
<evidence type="ECO:0000313" key="3">
    <source>
        <dbReference type="EMBL" id="CAG8716201.1"/>
    </source>
</evidence>
<evidence type="ECO:0000256" key="2">
    <source>
        <dbReference type="SAM" id="MobiDB-lite"/>
    </source>
</evidence>
<feature type="compositionally biased region" description="Basic residues" evidence="2">
    <location>
        <begin position="228"/>
        <end position="238"/>
    </location>
</feature>
<keyword evidence="4" id="KW-1185">Reference proteome</keyword>
<sequence length="345" mass="40080">MSFTFGRVYNGTSTTGCVYNETSTTERVYNEKYPGYKRLNDYLKQYKDKSFRSFLFHCRDMIIDTTPATSNWIDLNNAWKVHFMTEAQTIMNPKDFKILRDKFSSDQERNAKNLEDYWNKVIHECNIKYDILEYKREKEHVIRVLSEIEEKIKMKENDLIKSSNEWKTLIKNGVYPIATANESTVSSLTNSINNFEENIDPRLPPPDTSTTVTPLPDTATIMSSSQTPRHKLRKRKRVQANDLGVNNNHDENGNALTVHPNVTANESTPPPDIATTTMVTMSSSSQTQRYNLRKRKRVDSSSSSQAQAQTYDFRKREYVSYNCGRRRSEILTFDHVIFWSTETPL</sequence>
<dbReference type="Proteomes" id="UP000789396">
    <property type="component" value="Unassembled WGS sequence"/>
</dbReference>